<protein>
    <submittedName>
        <fullName evidence="1">Uncharacterized protein</fullName>
    </submittedName>
</protein>
<reference evidence="1" key="1">
    <citation type="journal article" date="2020" name="Nature">
        <title>Giant virus diversity and host interactions through global metagenomics.</title>
        <authorList>
            <person name="Schulz F."/>
            <person name="Roux S."/>
            <person name="Paez-Espino D."/>
            <person name="Jungbluth S."/>
            <person name="Walsh D.A."/>
            <person name="Denef V.J."/>
            <person name="McMahon K.D."/>
            <person name="Konstantinidis K.T."/>
            <person name="Eloe-Fadrosh E.A."/>
            <person name="Kyrpides N.C."/>
            <person name="Woyke T."/>
        </authorList>
    </citation>
    <scope>NUCLEOTIDE SEQUENCE</scope>
    <source>
        <strain evidence="1">GVMAG-M-3300009182-78</strain>
    </source>
</reference>
<accession>A0A6C0B0T6</accession>
<name>A0A6C0B0T6_9ZZZZ</name>
<proteinExistence type="predicted"/>
<sequence length="237" mass="28666">MTEYQLSETTIRLLQHYNKKFDEFQKTENTFCEENTGNINININKKYFSSILNATYQPSLGVDESLVTSVKKLDEEKSNEETPFTFKCNTAENNKNIASTNKKTQFDFIEDQDFMFKVIKYRRLEVMKQLLYFKKNIELYKYFCVIVSNLQSKFEKEERQEIQAQIQEKINILSNLKQQTLHILQTYFLNDSENLLKKTLFKYKFIMDRFYNLIPKKKIEDQKWYIELKNREVNFKL</sequence>
<dbReference type="AlphaFoldDB" id="A0A6C0B0T6"/>
<evidence type="ECO:0000313" key="1">
    <source>
        <dbReference type="EMBL" id="QHS85660.1"/>
    </source>
</evidence>
<dbReference type="EMBL" id="MN739046">
    <property type="protein sequence ID" value="QHS85660.1"/>
    <property type="molecule type" value="Genomic_DNA"/>
</dbReference>
<organism evidence="1">
    <name type="scientific">viral metagenome</name>
    <dbReference type="NCBI Taxonomy" id="1070528"/>
    <lineage>
        <taxon>unclassified sequences</taxon>
        <taxon>metagenomes</taxon>
        <taxon>organismal metagenomes</taxon>
    </lineage>
</organism>